<dbReference type="CDD" id="cd14014">
    <property type="entry name" value="STKc_PknB_like"/>
    <property type="match status" value="1"/>
</dbReference>
<dbReference type="InterPro" id="IPR017441">
    <property type="entry name" value="Protein_kinase_ATP_BS"/>
</dbReference>
<keyword evidence="11" id="KW-1185">Reference proteome</keyword>
<organism evidence="10 11">
    <name type="scientific">Stygiobacter electus</name>
    <dbReference type="NCBI Taxonomy" id="3032292"/>
    <lineage>
        <taxon>Bacteria</taxon>
        <taxon>Pseudomonadati</taxon>
        <taxon>Ignavibacteriota</taxon>
        <taxon>Ignavibacteria</taxon>
        <taxon>Ignavibacteriales</taxon>
        <taxon>Melioribacteraceae</taxon>
        <taxon>Stygiobacter</taxon>
    </lineage>
</organism>
<evidence type="ECO:0000256" key="4">
    <source>
        <dbReference type="ARBA" id="ARBA00022741"/>
    </source>
</evidence>
<dbReference type="Pfam" id="PF14870">
    <property type="entry name" value="PSII_BNR"/>
    <property type="match status" value="1"/>
</dbReference>
<dbReference type="InterPro" id="IPR053235">
    <property type="entry name" value="Ser_Thr_kinase"/>
</dbReference>
<sequence length="635" mass="71577">MENLIGKSIENYRIVSVLGKGGMGIVYKAYDTKLDRYVAIKLLNSNVVDKDRFVERFKREAKNHAKLSHPNIVTVYGFIEYSNLLGIVMEYVEGESLEKVIDRQGRFNLSDVIYILKQLLQGIGYAHIKGFIHRDIKPSNIILNKEGVTKIMDFGISKSLYDNDMTKTGSKIGTVYYMSPEQIRGQDVTNKSDIYSIGCTIYEMITGLPPFDFTSEYEVMDAHLKKSPPKLSEKVAGIPEELEKIISKALQKDPNSRYSSCEEMLKDVQHLDKLITKINTSYFERIPQRSTKYKFFAISAFVGAGLFLILLMYFVIKQVDSILNSNEIEKFKKYSIQSLFSGNENKYNFTEINRLPSNILTNLNSISFSEDNSFATIVADSGYILNSFDGGNTWIKKNISSKINLSDVWTLKNGNTILVGDSSTILFGMKNLDSLISIPIEKGITFFRIKFNKNNVGFITGTKGTILKSLDGGQTWARTKTNTKEIIFDVDFFDEKTGFAVGWNGTILTTTNGGDNWYKIENDKTDNYLKSIDLTEKGYGLIVGGDGTILRTSDFGNNWEKINLSFSGGFQKVKFIDDEYCLIVGSRGMMLVSKDQGETWNVVDSKIFSNLNGLTVNSYGKIFIVGVNGMIFRIQ</sequence>
<dbReference type="Gene3D" id="1.10.510.10">
    <property type="entry name" value="Transferase(Phosphotransferase) domain 1"/>
    <property type="match status" value="1"/>
</dbReference>
<evidence type="ECO:0000259" key="9">
    <source>
        <dbReference type="PROSITE" id="PS50011"/>
    </source>
</evidence>
<dbReference type="EC" id="2.7.11.1" evidence="1"/>
<keyword evidence="8" id="KW-0472">Membrane</keyword>
<dbReference type="Pfam" id="PF00069">
    <property type="entry name" value="Pkinase"/>
    <property type="match status" value="1"/>
</dbReference>
<dbReference type="SMART" id="SM00220">
    <property type="entry name" value="S_TKc"/>
    <property type="match status" value="1"/>
</dbReference>
<evidence type="ECO:0000256" key="6">
    <source>
        <dbReference type="ARBA" id="ARBA00022840"/>
    </source>
</evidence>
<feature type="transmembrane region" description="Helical" evidence="8">
    <location>
        <begin position="295"/>
        <end position="316"/>
    </location>
</feature>
<dbReference type="GO" id="GO:0005737">
    <property type="term" value="C:cytoplasm"/>
    <property type="evidence" value="ECO:0007669"/>
    <property type="project" value="TreeGrafter"/>
</dbReference>
<dbReference type="EMBL" id="JARGDL010000010">
    <property type="protein sequence ID" value="MDF1612154.1"/>
    <property type="molecule type" value="Genomic_DNA"/>
</dbReference>
<name>A0AAE3P0N8_9BACT</name>
<proteinExistence type="predicted"/>
<keyword evidence="8" id="KW-0812">Transmembrane</keyword>
<feature type="binding site" evidence="7">
    <location>
        <position position="41"/>
    </location>
    <ligand>
        <name>ATP</name>
        <dbReference type="ChEBI" id="CHEBI:30616"/>
    </ligand>
</feature>
<keyword evidence="4 7" id="KW-0547">Nucleotide-binding</keyword>
<gene>
    <name evidence="10" type="ORF">P0M35_08325</name>
</gene>
<keyword evidence="2" id="KW-0723">Serine/threonine-protein kinase</keyword>
<evidence type="ECO:0000313" key="11">
    <source>
        <dbReference type="Proteomes" id="UP001221302"/>
    </source>
</evidence>
<dbReference type="PROSITE" id="PS00108">
    <property type="entry name" value="PROTEIN_KINASE_ST"/>
    <property type="match status" value="1"/>
</dbReference>
<comment type="caution">
    <text evidence="10">The sequence shown here is derived from an EMBL/GenBank/DDBJ whole genome shotgun (WGS) entry which is preliminary data.</text>
</comment>
<evidence type="ECO:0000256" key="7">
    <source>
        <dbReference type="PROSITE-ProRule" id="PRU10141"/>
    </source>
</evidence>
<dbReference type="SUPFAM" id="SSF110296">
    <property type="entry name" value="Oligoxyloglucan reducing end-specific cellobiohydrolase"/>
    <property type="match status" value="1"/>
</dbReference>
<dbReference type="SUPFAM" id="SSF56112">
    <property type="entry name" value="Protein kinase-like (PK-like)"/>
    <property type="match status" value="1"/>
</dbReference>
<dbReference type="Gene3D" id="3.30.200.20">
    <property type="entry name" value="Phosphorylase Kinase, domain 1"/>
    <property type="match status" value="1"/>
</dbReference>
<keyword evidence="6 7" id="KW-0067">ATP-binding</keyword>
<reference evidence="10" key="1">
    <citation type="submission" date="2023-03" db="EMBL/GenBank/DDBJ databases">
        <title>Stygiobacter electus gen. nov., sp. nov., facultatively anaerobic thermotolerant bacterium of the class Ignavibacteria from a well of Yessentuki mineral water deposit.</title>
        <authorList>
            <person name="Podosokorskaya O.A."/>
            <person name="Elcheninov A.G."/>
            <person name="Petrova N.F."/>
            <person name="Zavarzina D.G."/>
            <person name="Kublanov I.V."/>
            <person name="Merkel A.Y."/>
        </authorList>
    </citation>
    <scope>NUCLEOTIDE SEQUENCE</scope>
    <source>
        <strain evidence="10">09-Me</strain>
    </source>
</reference>
<dbReference type="InterPro" id="IPR015943">
    <property type="entry name" value="WD40/YVTN_repeat-like_dom_sf"/>
</dbReference>
<dbReference type="RefSeq" id="WP_321535922.1">
    <property type="nucleotide sequence ID" value="NZ_JARGDL010000010.1"/>
</dbReference>
<dbReference type="FunFam" id="1.10.510.10:FF:000021">
    <property type="entry name" value="Serine/threonine protein kinase"/>
    <property type="match status" value="1"/>
</dbReference>
<evidence type="ECO:0000256" key="2">
    <source>
        <dbReference type="ARBA" id="ARBA00022527"/>
    </source>
</evidence>
<dbReference type="PANTHER" id="PTHR24361">
    <property type="entry name" value="MITOGEN-ACTIVATED KINASE KINASE KINASE"/>
    <property type="match status" value="1"/>
</dbReference>
<feature type="domain" description="Protein kinase" evidence="9">
    <location>
        <begin position="12"/>
        <end position="275"/>
    </location>
</feature>
<keyword evidence="8" id="KW-1133">Transmembrane helix</keyword>
<evidence type="ECO:0000256" key="5">
    <source>
        <dbReference type="ARBA" id="ARBA00022777"/>
    </source>
</evidence>
<keyword evidence="3" id="KW-0808">Transferase</keyword>
<evidence type="ECO:0000313" key="10">
    <source>
        <dbReference type="EMBL" id="MDF1612154.1"/>
    </source>
</evidence>
<dbReference type="Gene3D" id="2.130.10.10">
    <property type="entry name" value="YVTN repeat-like/Quinoprotein amine dehydrogenase"/>
    <property type="match status" value="1"/>
</dbReference>
<dbReference type="InterPro" id="IPR008271">
    <property type="entry name" value="Ser/Thr_kinase_AS"/>
</dbReference>
<evidence type="ECO:0000256" key="1">
    <source>
        <dbReference type="ARBA" id="ARBA00012513"/>
    </source>
</evidence>
<protein>
    <recommendedName>
        <fullName evidence="1">non-specific serine/threonine protein kinase</fullName>
        <ecNumber evidence="1">2.7.11.1</ecNumber>
    </recommendedName>
</protein>
<dbReference type="GO" id="GO:0005524">
    <property type="term" value="F:ATP binding"/>
    <property type="evidence" value="ECO:0007669"/>
    <property type="project" value="UniProtKB-UniRule"/>
</dbReference>
<dbReference type="AlphaFoldDB" id="A0AAE3P0N8"/>
<accession>A0AAE3P0N8</accession>
<evidence type="ECO:0000256" key="3">
    <source>
        <dbReference type="ARBA" id="ARBA00022679"/>
    </source>
</evidence>
<keyword evidence="5 10" id="KW-0418">Kinase</keyword>
<dbReference type="PROSITE" id="PS50011">
    <property type="entry name" value="PROTEIN_KINASE_DOM"/>
    <property type="match status" value="1"/>
</dbReference>
<dbReference type="InterPro" id="IPR011009">
    <property type="entry name" value="Kinase-like_dom_sf"/>
</dbReference>
<dbReference type="InterPro" id="IPR028203">
    <property type="entry name" value="PSII_CF48-like_dom"/>
</dbReference>
<dbReference type="GO" id="GO:0004674">
    <property type="term" value="F:protein serine/threonine kinase activity"/>
    <property type="evidence" value="ECO:0007669"/>
    <property type="project" value="UniProtKB-KW"/>
</dbReference>
<dbReference type="Proteomes" id="UP001221302">
    <property type="component" value="Unassembled WGS sequence"/>
</dbReference>
<dbReference type="PROSITE" id="PS00107">
    <property type="entry name" value="PROTEIN_KINASE_ATP"/>
    <property type="match status" value="1"/>
</dbReference>
<dbReference type="InterPro" id="IPR000719">
    <property type="entry name" value="Prot_kinase_dom"/>
</dbReference>
<evidence type="ECO:0000256" key="8">
    <source>
        <dbReference type="SAM" id="Phobius"/>
    </source>
</evidence>